<comment type="caution">
    <text evidence="2">The sequence shown here is derived from an EMBL/GenBank/DDBJ whole genome shotgun (WGS) entry which is preliminary data.</text>
</comment>
<accession>A0ABQ1IYF4</accession>
<feature type="region of interest" description="Disordered" evidence="1">
    <location>
        <begin position="529"/>
        <end position="549"/>
    </location>
</feature>
<dbReference type="RefSeq" id="WP_188512950.1">
    <property type="nucleotide sequence ID" value="NZ_BMGD01000001.1"/>
</dbReference>
<dbReference type="NCBIfam" id="NF005548">
    <property type="entry name" value="PRK07208.1-4"/>
    <property type="match status" value="1"/>
</dbReference>
<dbReference type="InterPro" id="IPR036188">
    <property type="entry name" value="FAD/NAD-bd_sf"/>
</dbReference>
<evidence type="ECO:0000256" key="1">
    <source>
        <dbReference type="SAM" id="MobiDB-lite"/>
    </source>
</evidence>
<evidence type="ECO:0000313" key="3">
    <source>
        <dbReference type="Proteomes" id="UP000614261"/>
    </source>
</evidence>
<dbReference type="Proteomes" id="UP000614261">
    <property type="component" value="Unassembled WGS sequence"/>
</dbReference>
<proteinExistence type="predicted"/>
<protein>
    <recommendedName>
        <fullName evidence="4">FAD-dependent oxidoreductase</fullName>
    </recommendedName>
</protein>
<name>A0ABQ1IYF4_9SPHN</name>
<evidence type="ECO:0008006" key="4">
    <source>
        <dbReference type="Google" id="ProtNLM"/>
    </source>
</evidence>
<dbReference type="NCBIfam" id="NF005545">
    <property type="entry name" value="PRK07208.1-1"/>
    <property type="match status" value="1"/>
</dbReference>
<reference evidence="3" key="1">
    <citation type="journal article" date="2019" name="Int. J. Syst. Evol. Microbiol.">
        <title>The Global Catalogue of Microorganisms (GCM) 10K type strain sequencing project: providing services to taxonomists for standard genome sequencing and annotation.</title>
        <authorList>
            <consortium name="The Broad Institute Genomics Platform"/>
            <consortium name="The Broad Institute Genome Sequencing Center for Infectious Disease"/>
            <person name="Wu L."/>
            <person name="Ma J."/>
        </authorList>
    </citation>
    <scope>NUCLEOTIDE SEQUENCE [LARGE SCALE GENOMIC DNA]</scope>
    <source>
        <strain evidence="3">CGMCC 1.12851</strain>
    </source>
</reference>
<dbReference type="PANTHER" id="PTHR21197:SF0">
    <property type="entry name" value="UDP-GALACTOPYRANOSE MUTASE"/>
    <property type="match status" value="1"/>
</dbReference>
<evidence type="ECO:0000313" key="2">
    <source>
        <dbReference type="EMBL" id="GGB55053.1"/>
    </source>
</evidence>
<dbReference type="EMBL" id="BMGD01000001">
    <property type="protein sequence ID" value="GGB55053.1"/>
    <property type="molecule type" value="Genomic_DNA"/>
</dbReference>
<sequence>MTPTGSETPHCADLSPAQAGAWDVDVAIIGAGPAGLTAGYCLTKAGKRVVIIEKDAVYVGGISRTVEHEGYRFDIGGHRFFSKSQAVVDLWDEILPDDFIQRPRMSRIYYEGKFYSYPLRAFEALGNLGILRSTSCMASYLWRKAFPIGEVRSFEDWTTNQFGNKLYSIFFKTYTEKVWGMPCNEMSADWAAQRIKGLSLWGAVIDGVKRSLGLNRKPNDGQSVKTLLETFRYPRLGPGMMWEAARDKIVASGKGAVLMGHSLDRLASDGQGGWSMTANGADGKVRIRAAHVISSAPMPELAKRLHPLPASTLEASRLRFRDFITVALMIDSQDLFPDNWIYIHDSKVKVGRVQNFRSWSPEMVPDPKVACVGLEYFCFEGDGLWSAPDAELVELATREMEILGLVDPARVIGGTVVRQEKAYPVYDEDYAANVAAMRHELEDRHPTLHLVGRNGMHRYNNQDHAMMTAMLTSENILAGKRVYDTWCVNEDAEYHEAGREGDHATLPARNAAETRPLSQDQVAALTSLRGVPERIAADPEPAQPLRKSA</sequence>
<dbReference type="Pfam" id="PF13450">
    <property type="entry name" value="NAD_binding_8"/>
    <property type="match status" value="1"/>
</dbReference>
<dbReference type="PANTHER" id="PTHR21197">
    <property type="entry name" value="UDP-GALACTOPYRANOSE MUTASE"/>
    <property type="match status" value="1"/>
</dbReference>
<dbReference type="SUPFAM" id="SSF51971">
    <property type="entry name" value="Nucleotide-binding domain"/>
    <property type="match status" value="1"/>
</dbReference>
<gene>
    <name evidence="2" type="ORF">GCM10010833_07160</name>
</gene>
<keyword evidence="3" id="KW-1185">Reference proteome</keyword>
<organism evidence="2 3">
    <name type="scientific">Blastomonas aquatica</name>
    <dbReference type="NCBI Taxonomy" id="1510276"/>
    <lineage>
        <taxon>Bacteria</taxon>
        <taxon>Pseudomonadati</taxon>
        <taxon>Pseudomonadota</taxon>
        <taxon>Alphaproteobacteria</taxon>
        <taxon>Sphingomonadales</taxon>
        <taxon>Sphingomonadaceae</taxon>
        <taxon>Blastomonas</taxon>
    </lineage>
</organism>
<dbReference type="Gene3D" id="3.50.50.60">
    <property type="entry name" value="FAD/NAD(P)-binding domain"/>
    <property type="match status" value="1"/>
</dbReference>